<organism evidence="3 4">
    <name type="scientific">Ranatra chinensis</name>
    <dbReference type="NCBI Taxonomy" id="642074"/>
    <lineage>
        <taxon>Eukaryota</taxon>
        <taxon>Metazoa</taxon>
        <taxon>Ecdysozoa</taxon>
        <taxon>Arthropoda</taxon>
        <taxon>Hexapoda</taxon>
        <taxon>Insecta</taxon>
        <taxon>Pterygota</taxon>
        <taxon>Neoptera</taxon>
        <taxon>Paraneoptera</taxon>
        <taxon>Hemiptera</taxon>
        <taxon>Heteroptera</taxon>
        <taxon>Panheteroptera</taxon>
        <taxon>Nepomorpha</taxon>
        <taxon>Nepidae</taxon>
        <taxon>Ranatrinae</taxon>
        <taxon>Ranatra</taxon>
    </lineage>
</organism>
<evidence type="ECO:0000313" key="4">
    <source>
        <dbReference type="Proteomes" id="UP001558652"/>
    </source>
</evidence>
<dbReference type="Gene3D" id="3.60.110.10">
    <property type="entry name" value="Carbon-nitrogen hydrolase"/>
    <property type="match status" value="1"/>
</dbReference>
<accession>A0ABD0Z6S2</accession>
<sequence length="417" mass="46349">MGIEANEWFIKQIKCPRPKWTLPDYTVGSGDYSYFDTDMGVRFGLMSDEELLSTEDKFRHFMATNNITKLVLPSAFVNRIPFLTALQEQWAWSYFEDKALLASGLVDRDSEGGLLTGSGLYDGRGGGPVEYTWHASQQHMLIQTMPKTTAPEAPHLPQYWDLPRTQTGESKRVLRDVKRESATKKKSLEGPTQRETLKAYETALLKPQLPQVNPNDTSLAETRWNFNETLCQNGTCCRFNVTLVAWYSLQITKTVGVDKAKRSVRSPGEYERGVYRAVLTDSRQDMRGDGGGVGPGVLRVRRCAVVACLDERLESCGSLDTTARTPSTSSAVTLVGAQVESMSVEAEFPGRPNTLALSGAGPILLSPDRFKFNVSGEMSQFGFDHPVPSLVTAGIERYDRTELPPTSPYQETWTMSS</sequence>
<name>A0ABD0Z6S2_9HEMI</name>
<keyword evidence="4" id="KW-1185">Reference proteome</keyword>
<dbReference type="PANTHER" id="PTHR10609">
    <property type="entry name" value="BIOTINIDASE-RELATED"/>
    <property type="match status" value="1"/>
</dbReference>
<gene>
    <name evidence="3" type="ORF">AAG570_000179</name>
</gene>
<dbReference type="AlphaFoldDB" id="A0ABD0Z6S2"/>
<reference evidence="3 4" key="1">
    <citation type="submission" date="2024-07" db="EMBL/GenBank/DDBJ databases">
        <title>Chromosome-level genome assembly of the water stick insect Ranatra chinensis (Heteroptera: Nepidae).</title>
        <authorList>
            <person name="Liu X."/>
        </authorList>
    </citation>
    <scope>NUCLEOTIDE SEQUENCE [LARGE SCALE GENOMIC DNA]</scope>
    <source>
        <strain evidence="3">Cailab_2021Rc</strain>
        <tissue evidence="3">Muscle</tissue>
    </source>
</reference>
<feature type="domain" description="Vanin C-terminal" evidence="2">
    <location>
        <begin position="221"/>
        <end position="395"/>
    </location>
</feature>
<evidence type="ECO:0000313" key="3">
    <source>
        <dbReference type="EMBL" id="KAL1140247.1"/>
    </source>
</evidence>
<dbReference type="InterPro" id="IPR036526">
    <property type="entry name" value="C-N_Hydrolase_sf"/>
</dbReference>
<proteinExistence type="predicted"/>
<evidence type="ECO:0000256" key="1">
    <source>
        <dbReference type="ARBA" id="ARBA00022801"/>
    </source>
</evidence>
<dbReference type="EMBL" id="JBFDAA010000001">
    <property type="protein sequence ID" value="KAL1140247.1"/>
    <property type="molecule type" value="Genomic_DNA"/>
</dbReference>
<dbReference type="PANTHER" id="PTHR10609:SF14">
    <property type="entry name" value="BIOTINIDASE"/>
    <property type="match status" value="1"/>
</dbReference>
<dbReference type="Pfam" id="PF19018">
    <property type="entry name" value="Vanin_C"/>
    <property type="match status" value="1"/>
</dbReference>
<keyword evidence="1" id="KW-0378">Hydrolase</keyword>
<dbReference type="GO" id="GO:0016787">
    <property type="term" value="F:hydrolase activity"/>
    <property type="evidence" value="ECO:0007669"/>
    <property type="project" value="UniProtKB-KW"/>
</dbReference>
<protein>
    <recommendedName>
        <fullName evidence="2">Vanin C-terminal domain-containing protein</fullName>
    </recommendedName>
</protein>
<dbReference type="Proteomes" id="UP001558652">
    <property type="component" value="Unassembled WGS sequence"/>
</dbReference>
<dbReference type="InterPro" id="IPR040154">
    <property type="entry name" value="Biotinidase/VNN"/>
</dbReference>
<evidence type="ECO:0000259" key="2">
    <source>
        <dbReference type="Pfam" id="PF19018"/>
    </source>
</evidence>
<comment type="caution">
    <text evidence="3">The sequence shown here is derived from an EMBL/GenBank/DDBJ whole genome shotgun (WGS) entry which is preliminary data.</text>
</comment>
<dbReference type="InterPro" id="IPR043957">
    <property type="entry name" value="Vanin_C"/>
</dbReference>